<dbReference type="RefSeq" id="WP_183775441.1">
    <property type="nucleotide sequence ID" value="NZ_JACHFW010000012.1"/>
</dbReference>
<accession>A0A7W8M6M5</accession>
<proteinExistence type="predicted"/>
<reference evidence="1 2" key="1">
    <citation type="submission" date="2020-08" db="EMBL/GenBank/DDBJ databases">
        <title>Genomic Encyclopedia of Type Strains, Phase IV (KMG-IV): sequencing the most valuable type-strain genomes for metagenomic binning, comparative biology and taxonomic classification.</title>
        <authorList>
            <person name="Goeker M."/>
        </authorList>
    </citation>
    <scope>NUCLEOTIDE SEQUENCE [LARGE SCALE GENOMIC DNA]</scope>
    <source>
        <strain evidence="1 2">DSM 106146</strain>
    </source>
</reference>
<evidence type="ECO:0000313" key="2">
    <source>
        <dbReference type="Proteomes" id="UP000543642"/>
    </source>
</evidence>
<keyword evidence="2" id="KW-1185">Reference proteome</keyword>
<comment type="caution">
    <text evidence="1">The sequence shown here is derived from an EMBL/GenBank/DDBJ whole genome shotgun (WGS) entry which is preliminary data.</text>
</comment>
<name>A0A7W8M6M5_9FIRM</name>
<dbReference type="Proteomes" id="UP000543642">
    <property type="component" value="Unassembled WGS sequence"/>
</dbReference>
<organism evidence="1 2">
    <name type="scientific">Catenibacillus scindens</name>
    <dbReference type="NCBI Taxonomy" id="673271"/>
    <lineage>
        <taxon>Bacteria</taxon>
        <taxon>Bacillati</taxon>
        <taxon>Bacillota</taxon>
        <taxon>Clostridia</taxon>
        <taxon>Lachnospirales</taxon>
        <taxon>Lachnospiraceae</taxon>
        <taxon>Catenibacillus</taxon>
    </lineage>
</organism>
<evidence type="ECO:0000313" key="1">
    <source>
        <dbReference type="EMBL" id="MBB5265511.1"/>
    </source>
</evidence>
<dbReference type="EMBL" id="JACHFW010000012">
    <property type="protein sequence ID" value="MBB5265511.1"/>
    <property type="molecule type" value="Genomic_DNA"/>
</dbReference>
<protein>
    <submittedName>
        <fullName evidence="1">Uncharacterized protein</fullName>
    </submittedName>
</protein>
<gene>
    <name evidence="1" type="ORF">HNP82_002657</name>
</gene>
<dbReference type="AlphaFoldDB" id="A0A7W8M6M5"/>
<sequence>MAKKYAVKNNSTIMAKKAHNKLDYYLRTPAGEDLYLFTREYSATCYEMCKSGAPIHSILYGRKNNTAFMNLSKYLNFMMPYFVECYNLSVA</sequence>